<name>A0ABY6LUY3_9ARAC</name>
<accession>A0ABY6LUY3</accession>
<sequence length="1116" mass="126812">MQRRTPKPKESPPRNLNKRNYSGGAMPTSKRLRSTYPCLICDQIFPSLPDLRTHLSSAHPKEKVPCQECGKSFATHTSYMNHPCQREQKRPFLGKGFYDLMDITEFSTRSFSYIAKRYFEKHPRRGQSSLYHNFKCPSCNLIFPTDASLQLHIALSEESKTTCQKCDSDFICEYDLNIHHKRQSSCSDDVNNVTNDEISQESFLSTIGLMPNTILKKERFEPEIQPTVFESYSYFVNAKPDEIKVAAINLQNKSYFIPSSPKEASVPPSTEPLTPSLLPITTEINLIDNDKNPNSLNNIELNKDSNDNSNGTNICPHCDIKFENKLLLHQHMLNHEERNYVCKVCSYSFTTKSNCERHIQKIHQIKKKEEINYNIKFHSNNNLQDSTQSENETTCKYCLINFNTKKMLRRHKRSQEGCKYKPYKCTICKLGFSFKNNYKRHCINKHSDDIGMKTFLADNISFEENSSDTDEMGTARNEIIDNSNNDIPEIFTESGCQTKSDQSIQEEVPLDLTAKPLNLCLTQEEFRDRQPRPTSIITLANIKKKDIDTNEMIIISPVSSPGIPSLINVSSVNQPKDNSPPSQESNENILDQSKKHYTCSYCFAKFTLKSNMSRHIKKKHPGNARPSRSRNFIASISQPTAINKIAPNNASTETKIALRNSLLNKNSLLIKNVIKIPATEIKSSLKIIKDDQPAIVEDLASVSVLINNASSQQFSQYLNQSAETNPSNNFPLLSPVVDKDSITTSDSQEKKKNSYSSSPKRVQCTFCNRKFPWLSSLRRHLLTHTGQKPFQCPHCSVNFTTKSNCERHIAKKHGQNANNIRDISGRSFQCNLCPESTFSNQGNLQKHMYLKHQSENGEFDFNIKKEDEYLEIKESESDDVNSGDEMANGDLTTIPCPDCSLSFSTKEELEKHVESHSDLFYKCHLCPTFFKRFRFCIIHFEEKHPEEYLNLQKHEVIPNITPEDRGKIEVYPSSVDFSSKKVVCSICFYHCQSDSDLTSHMTSHNQDIYPCDICSKKFESISTLAKHKETHENGIHSPGPSNPTIQATSTYLVGNSLLPIISKKVSETIKLPANVEPISSDLIKNLLCLPDSVKIDELLAKNSDSAAEILGVVTSK</sequence>
<evidence type="ECO:0000259" key="3">
    <source>
        <dbReference type="PROSITE" id="PS50157"/>
    </source>
</evidence>
<feature type="region of interest" description="Disordered" evidence="2">
    <location>
        <begin position="1"/>
        <end position="29"/>
    </location>
</feature>
<protein>
    <submittedName>
        <fullName evidence="4">RREB1</fullName>
    </submittedName>
</protein>
<feature type="domain" description="C2H2-type" evidence="3">
    <location>
        <begin position="64"/>
        <end position="91"/>
    </location>
</feature>
<keyword evidence="1" id="KW-0479">Metal-binding</keyword>
<dbReference type="Gene3D" id="3.30.160.60">
    <property type="entry name" value="Classic Zinc Finger"/>
    <property type="match status" value="8"/>
</dbReference>
<dbReference type="PROSITE" id="PS00028">
    <property type="entry name" value="ZINC_FINGER_C2H2_1"/>
    <property type="match status" value="9"/>
</dbReference>
<evidence type="ECO:0000313" key="4">
    <source>
        <dbReference type="EMBL" id="UYV85060.1"/>
    </source>
</evidence>
<dbReference type="SMART" id="SM00355">
    <property type="entry name" value="ZnF_C2H2"/>
    <property type="match status" value="14"/>
</dbReference>
<keyword evidence="1" id="KW-0862">Zinc</keyword>
<evidence type="ECO:0000313" key="5">
    <source>
        <dbReference type="Proteomes" id="UP001235939"/>
    </source>
</evidence>
<dbReference type="PANTHER" id="PTHR46451">
    <property type="entry name" value="RAS-RESPONSIVE ELEMENT-BINDING PROTEIN 1"/>
    <property type="match status" value="1"/>
</dbReference>
<dbReference type="EMBL" id="CP092886">
    <property type="protein sequence ID" value="UYV85060.1"/>
    <property type="molecule type" value="Genomic_DNA"/>
</dbReference>
<dbReference type="InterPro" id="IPR036236">
    <property type="entry name" value="Znf_C2H2_sf"/>
</dbReference>
<keyword evidence="5" id="KW-1185">Reference proteome</keyword>
<feature type="domain" description="C2H2-type" evidence="3">
    <location>
        <begin position="1009"/>
        <end position="1031"/>
    </location>
</feature>
<feature type="domain" description="C2H2-type" evidence="3">
    <location>
        <begin position="36"/>
        <end position="64"/>
    </location>
</feature>
<feature type="domain" description="C2H2-type" evidence="3">
    <location>
        <begin position="597"/>
        <end position="625"/>
    </location>
</feature>
<dbReference type="PROSITE" id="PS50157">
    <property type="entry name" value="ZINC_FINGER_C2H2_2"/>
    <property type="match status" value="8"/>
</dbReference>
<reference evidence="4 5" key="1">
    <citation type="submission" date="2022-03" db="EMBL/GenBank/DDBJ databases">
        <title>A chromosomal length assembly of Cordylochernes scorpioides.</title>
        <authorList>
            <person name="Zeh D."/>
            <person name="Zeh J."/>
        </authorList>
    </citation>
    <scope>NUCLEOTIDE SEQUENCE [LARGE SCALE GENOMIC DNA]</scope>
    <source>
        <strain evidence="4">IN4F17</strain>
        <tissue evidence="4">Whole Body</tissue>
    </source>
</reference>
<dbReference type="Proteomes" id="UP001235939">
    <property type="component" value="Chromosome X"/>
</dbReference>
<gene>
    <name evidence="4" type="ORF">LAZ67_X004429</name>
</gene>
<keyword evidence="1" id="KW-0863">Zinc-finger</keyword>
<evidence type="ECO:0000256" key="1">
    <source>
        <dbReference type="PROSITE-ProRule" id="PRU00042"/>
    </source>
</evidence>
<organism evidence="4 5">
    <name type="scientific">Cordylochernes scorpioides</name>
    <dbReference type="NCBI Taxonomy" id="51811"/>
    <lineage>
        <taxon>Eukaryota</taxon>
        <taxon>Metazoa</taxon>
        <taxon>Ecdysozoa</taxon>
        <taxon>Arthropoda</taxon>
        <taxon>Chelicerata</taxon>
        <taxon>Arachnida</taxon>
        <taxon>Pseudoscorpiones</taxon>
        <taxon>Cheliferoidea</taxon>
        <taxon>Chernetidae</taxon>
        <taxon>Cordylochernes</taxon>
    </lineage>
</organism>
<feature type="domain" description="C2H2-type" evidence="3">
    <location>
        <begin position="340"/>
        <end position="368"/>
    </location>
</feature>
<dbReference type="PANTHER" id="PTHR46451:SF1">
    <property type="entry name" value="RAS-RESPONSIVE ELEMENT-BINDING PROTEIN 1"/>
    <property type="match status" value="1"/>
</dbReference>
<dbReference type="Pfam" id="PF00096">
    <property type="entry name" value="zf-C2H2"/>
    <property type="match status" value="2"/>
</dbReference>
<evidence type="ECO:0000256" key="2">
    <source>
        <dbReference type="SAM" id="MobiDB-lite"/>
    </source>
</evidence>
<dbReference type="Pfam" id="PF13912">
    <property type="entry name" value="zf-C2H2_6"/>
    <property type="match status" value="2"/>
</dbReference>
<dbReference type="InterPro" id="IPR052795">
    <property type="entry name" value="RREB1"/>
</dbReference>
<feature type="domain" description="C2H2-type" evidence="3">
    <location>
        <begin position="762"/>
        <end position="789"/>
    </location>
</feature>
<proteinExistence type="predicted"/>
<feature type="domain" description="C2H2-type" evidence="3">
    <location>
        <begin position="790"/>
        <end position="813"/>
    </location>
</feature>
<dbReference type="InterPro" id="IPR013087">
    <property type="entry name" value="Znf_C2H2_type"/>
</dbReference>
<feature type="region of interest" description="Disordered" evidence="2">
    <location>
        <begin position="567"/>
        <end position="587"/>
    </location>
</feature>
<feature type="domain" description="C2H2-type" evidence="3">
    <location>
        <begin position="894"/>
        <end position="917"/>
    </location>
</feature>
<dbReference type="SUPFAM" id="SSF57667">
    <property type="entry name" value="beta-beta-alpha zinc fingers"/>
    <property type="match status" value="5"/>
</dbReference>